<dbReference type="SUPFAM" id="SSF82708">
    <property type="entry name" value="R3H domain"/>
    <property type="match status" value="1"/>
</dbReference>
<dbReference type="EMBL" id="OC868655">
    <property type="protein sequence ID" value="CAD7634155.1"/>
    <property type="molecule type" value="Genomic_DNA"/>
</dbReference>
<gene>
    <name evidence="5" type="ORF">OSB1V03_LOCUS14551</name>
</gene>
<reference evidence="5" key="1">
    <citation type="submission" date="2020-11" db="EMBL/GenBank/DDBJ databases">
        <authorList>
            <person name="Tran Van P."/>
        </authorList>
    </citation>
    <scope>NUCLEOTIDE SEQUENCE</scope>
</reference>
<dbReference type="OrthoDB" id="278430at2759"/>
<dbReference type="CDD" id="cd02642">
    <property type="entry name" value="R3H_encore_like"/>
    <property type="match status" value="1"/>
</dbReference>
<feature type="compositionally biased region" description="Polar residues" evidence="2">
    <location>
        <begin position="412"/>
        <end position="446"/>
    </location>
</feature>
<feature type="compositionally biased region" description="Polar residues" evidence="2">
    <location>
        <begin position="612"/>
        <end position="623"/>
    </location>
</feature>
<feature type="compositionally biased region" description="Polar residues" evidence="2">
    <location>
        <begin position="173"/>
        <end position="183"/>
    </location>
</feature>
<feature type="compositionally biased region" description="Polar residues" evidence="2">
    <location>
        <begin position="108"/>
        <end position="117"/>
    </location>
</feature>
<feature type="compositionally biased region" description="Polar residues" evidence="2">
    <location>
        <begin position="468"/>
        <end position="477"/>
    </location>
</feature>
<organism evidence="5">
    <name type="scientific">Medioppia subpectinata</name>
    <dbReference type="NCBI Taxonomy" id="1979941"/>
    <lineage>
        <taxon>Eukaryota</taxon>
        <taxon>Metazoa</taxon>
        <taxon>Ecdysozoa</taxon>
        <taxon>Arthropoda</taxon>
        <taxon>Chelicerata</taxon>
        <taxon>Arachnida</taxon>
        <taxon>Acari</taxon>
        <taxon>Acariformes</taxon>
        <taxon>Sarcoptiformes</taxon>
        <taxon>Oribatida</taxon>
        <taxon>Brachypylina</taxon>
        <taxon>Oppioidea</taxon>
        <taxon>Oppiidae</taxon>
        <taxon>Medioppia</taxon>
    </lineage>
</organism>
<dbReference type="AlphaFoldDB" id="A0A7R9Q6M1"/>
<dbReference type="Pfam" id="PF01424">
    <property type="entry name" value="R3H"/>
    <property type="match status" value="1"/>
</dbReference>
<feature type="compositionally biased region" description="Polar residues" evidence="2">
    <location>
        <begin position="191"/>
        <end position="216"/>
    </location>
</feature>
<sequence>MASRKNNGNKHHPRKHPPSDQNNRRRLSKQEEIDLTVEGIDLKDETINGSDKSNNWTNNSETSVAPTIHVNAVEDKCDHKLSIEKGSNDLSEGLDENNVKTMQKMDSDSGQSLNGIQRDTLLTEDNREKKRGKHLARAEAVRDTSASPPPTQDSDGEDKSSHMLAVVSSNFQSQIGSSMGSQNSKHKIKSQENSLGSVDRSSPCLSRDSSVENSSDLTGTDVQQFLIDTIQKNKKDRVFLLKIEQELNVLVKDTKSTGYKFPAMTSYNRMLVHRVAALFGFEHNVDILGTAVVVNKCKTTRIPDLKFKDYIKEDLLHEPKKSILKRDSASLEDGSNGSNVSFDGKEKSPDRQTGSVCDGTRNKSFEEREERYEKARARIFNQESSSSNEGNDTNNHVMTDTIDSNHCEEKTSSPLSSQSADELPNKPNSLMNNEVRAWSSTESDSSGRLPKVEAKQSVQPNAKPLDLDTNSKPNAVNVSGKASLLAPEGQTYDRSKSANHLKNRPQVSKASSFGGISHNIDNSLNTNSTHLSKSGSFNATPIANQPINASNNINTNRSNTPKNKTEYVHKQHLNNTYTGGGNQHSDQRYQSSHHSNPSHHNRHHNWHQNSHPRNNNRMAPNVQWPQHMNQNYPQFVLQHQQNDLNTNQMKEPHYLHSGQQVPSNMGNVWIIGNGLYPQSTSPMIACPPPANTPPSGSIGSNIAPFVGMSYQHYRPQMNSNAAQSRAPPLLKNHPIMTPQANPHRIVSSNGNQYVQQSVPEMLDIMGANNYVNRGPVVPQVNQMRRMPVNMNQGLDVRLVGQQSSPPFLLPTPQRQYFPVVPNAMPVSQRHSHESNSNNVNQRLKSSYNKNKPNRYTNNRNILVGNTNAHHFSNT</sequence>
<feature type="region of interest" description="Disordered" evidence="2">
    <location>
        <begin position="326"/>
        <end position="562"/>
    </location>
</feature>
<evidence type="ECO:0000313" key="6">
    <source>
        <dbReference type="Proteomes" id="UP000759131"/>
    </source>
</evidence>
<feature type="region of interest" description="Disordered" evidence="2">
    <location>
        <begin position="826"/>
        <end position="859"/>
    </location>
</feature>
<evidence type="ECO:0000256" key="2">
    <source>
        <dbReference type="SAM" id="MobiDB-lite"/>
    </source>
</evidence>
<dbReference type="PANTHER" id="PTHR15672">
    <property type="entry name" value="CAMP-REGULATED PHOSPHOPROTEIN 21 RELATED R3H DOMAIN CONTAINING PROTEIN"/>
    <property type="match status" value="1"/>
</dbReference>
<protein>
    <submittedName>
        <fullName evidence="5">Uncharacterized protein</fullName>
    </submittedName>
</protein>
<dbReference type="Pfam" id="PF12752">
    <property type="entry name" value="SUZ"/>
    <property type="match status" value="1"/>
</dbReference>
<dbReference type="PROSITE" id="PS51673">
    <property type="entry name" value="SUZ"/>
    <property type="match status" value="1"/>
</dbReference>
<evidence type="ECO:0000313" key="5">
    <source>
        <dbReference type="EMBL" id="CAD7634155.1"/>
    </source>
</evidence>
<evidence type="ECO:0000256" key="1">
    <source>
        <dbReference type="ARBA" id="ARBA00022553"/>
    </source>
</evidence>
<dbReference type="PANTHER" id="PTHR15672:SF8">
    <property type="entry name" value="PROTEIN ENCORE"/>
    <property type="match status" value="1"/>
</dbReference>
<feature type="compositionally biased region" description="Polar residues" evidence="2">
    <location>
        <begin position="834"/>
        <end position="859"/>
    </location>
</feature>
<feature type="region of interest" description="Disordered" evidence="2">
    <location>
        <begin position="574"/>
        <end position="623"/>
    </location>
</feature>
<feature type="region of interest" description="Disordered" evidence="2">
    <location>
        <begin position="103"/>
        <end position="160"/>
    </location>
</feature>
<keyword evidence="6" id="KW-1185">Reference proteome</keyword>
<evidence type="ECO:0000259" key="4">
    <source>
        <dbReference type="PROSITE" id="PS51673"/>
    </source>
</evidence>
<feature type="compositionally biased region" description="Polar residues" evidence="2">
    <location>
        <begin position="47"/>
        <end position="63"/>
    </location>
</feature>
<evidence type="ECO:0000259" key="3">
    <source>
        <dbReference type="PROSITE" id="PS51061"/>
    </source>
</evidence>
<dbReference type="Proteomes" id="UP000759131">
    <property type="component" value="Unassembled WGS sequence"/>
</dbReference>
<name>A0A7R9Q6M1_9ACAR</name>
<feature type="compositionally biased region" description="Low complexity" evidence="2">
    <location>
        <begin position="543"/>
        <end position="562"/>
    </location>
</feature>
<accession>A0A7R9Q6M1</accession>
<feature type="compositionally biased region" description="Basic residues" evidence="2">
    <location>
        <begin position="7"/>
        <end position="16"/>
    </location>
</feature>
<dbReference type="InterPro" id="IPR051937">
    <property type="entry name" value="R3H_domain_containing"/>
</dbReference>
<dbReference type="InterPro" id="IPR024771">
    <property type="entry name" value="SUZ"/>
</dbReference>
<feature type="domain" description="R3H" evidence="3">
    <location>
        <begin position="237"/>
        <end position="300"/>
    </location>
</feature>
<dbReference type="Gene3D" id="3.30.1370.50">
    <property type="entry name" value="R3H-like domain"/>
    <property type="match status" value="1"/>
</dbReference>
<feature type="region of interest" description="Disordered" evidence="2">
    <location>
        <begin position="1"/>
        <end position="63"/>
    </location>
</feature>
<feature type="compositionally biased region" description="Polar residues" evidence="2">
    <location>
        <begin position="519"/>
        <end position="542"/>
    </location>
</feature>
<feature type="compositionally biased region" description="Basic residues" evidence="2">
    <location>
        <begin position="596"/>
        <end position="606"/>
    </location>
</feature>
<dbReference type="InterPro" id="IPR036867">
    <property type="entry name" value="R3H_dom_sf"/>
</dbReference>
<feature type="domain" description="SUZ" evidence="4">
    <location>
        <begin position="301"/>
        <end position="384"/>
    </location>
</feature>
<proteinExistence type="predicted"/>
<feature type="compositionally biased region" description="Polar residues" evidence="2">
    <location>
        <begin position="381"/>
        <end position="402"/>
    </location>
</feature>
<dbReference type="EMBL" id="CAJPIZ010014080">
    <property type="protein sequence ID" value="CAG2114585.1"/>
    <property type="molecule type" value="Genomic_DNA"/>
</dbReference>
<feature type="region of interest" description="Disordered" evidence="2">
    <location>
        <begin position="173"/>
        <end position="216"/>
    </location>
</feature>
<keyword evidence="1" id="KW-0597">Phosphoprotein</keyword>
<dbReference type="GO" id="GO:0003676">
    <property type="term" value="F:nucleic acid binding"/>
    <property type="evidence" value="ECO:0007669"/>
    <property type="project" value="UniProtKB-UniRule"/>
</dbReference>
<feature type="compositionally biased region" description="Basic and acidic residues" evidence="2">
    <location>
        <begin position="360"/>
        <end position="376"/>
    </location>
</feature>
<dbReference type="PROSITE" id="PS51061">
    <property type="entry name" value="R3H"/>
    <property type="match status" value="1"/>
</dbReference>
<dbReference type="InterPro" id="IPR001374">
    <property type="entry name" value="R3H_dom"/>
</dbReference>